<evidence type="ECO:0000256" key="1">
    <source>
        <dbReference type="SAM" id="MobiDB-lite"/>
    </source>
</evidence>
<evidence type="ECO:0000313" key="3">
    <source>
        <dbReference type="Proteomes" id="UP001056012"/>
    </source>
</evidence>
<feature type="region of interest" description="Disordered" evidence="1">
    <location>
        <begin position="112"/>
        <end position="190"/>
    </location>
</feature>
<dbReference type="EMBL" id="CP089280">
    <property type="protein sequence ID" value="USP81653.1"/>
    <property type="molecule type" value="Genomic_DNA"/>
</dbReference>
<name>A0A9Q9DV12_CURCL</name>
<evidence type="ECO:0000313" key="2">
    <source>
        <dbReference type="EMBL" id="USP81653.1"/>
    </source>
</evidence>
<sequence length="396" mass="44210">MAETPARHVLLLSAVDAPHYYHNQIQAFADFEASIAFLSSVDVAKAITVRMCRIYLQHSYTPQGVDKARTELPGLVQTLGNAEVSRLYEEFVNVWNGLETRLTHQLPLLDAKGQSKGGEVPEGAPKGLSGEQSRRSEDSEAERHQYPQEKQINMPVTSIKTVEAPTSPQSTTSIMASKGSSTPPTHDDQPLTGHTLIPITNPEAFPVSIIQEAQAGYYPSLGILSMWLHLDTANQPILVTADIENGPIDHLLIRNPRTIAFLGLSSSPPSNTIVLQPTERIDETYTIRLVPGHEDPRDPDAWVVGELLSARHAYLYWLDERNSADPKGPPMAAEARAIARRTRRKALDVMREIERYWEMEYGSGGQRFRERRAVLLGEDPVFEGSRDGRMKRCMWI</sequence>
<dbReference type="AlphaFoldDB" id="A0A9Q9DV12"/>
<dbReference type="OrthoDB" id="3795350at2759"/>
<keyword evidence="3" id="KW-1185">Reference proteome</keyword>
<feature type="compositionally biased region" description="Basic and acidic residues" evidence="1">
    <location>
        <begin position="132"/>
        <end position="147"/>
    </location>
</feature>
<protein>
    <submittedName>
        <fullName evidence="2">Uncharacterized protein</fullName>
    </submittedName>
</protein>
<proteinExistence type="predicted"/>
<organism evidence="2 3">
    <name type="scientific">Curvularia clavata</name>
    <dbReference type="NCBI Taxonomy" id="95742"/>
    <lineage>
        <taxon>Eukaryota</taxon>
        <taxon>Fungi</taxon>
        <taxon>Dikarya</taxon>
        <taxon>Ascomycota</taxon>
        <taxon>Pezizomycotina</taxon>
        <taxon>Dothideomycetes</taxon>
        <taxon>Pleosporomycetidae</taxon>
        <taxon>Pleosporales</taxon>
        <taxon>Pleosporineae</taxon>
        <taxon>Pleosporaceae</taxon>
        <taxon>Curvularia</taxon>
    </lineage>
</organism>
<dbReference type="Proteomes" id="UP001056012">
    <property type="component" value="Chromosome 7"/>
</dbReference>
<accession>A0A9Q9DV12</accession>
<gene>
    <name evidence="2" type="ORF">yc1106_08927</name>
</gene>
<reference evidence="2" key="1">
    <citation type="submission" date="2021-12" db="EMBL/GenBank/DDBJ databases">
        <title>Curvularia clavata genome.</title>
        <authorList>
            <person name="Cao Y."/>
        </authorList>
    </citation>
    <scope>NUCLEOTIDE SEQUENCE</scope>
    <source>
        <strain evidence="2">Yc1106</strain>
    </source>
</reference>
<feature type="compositionally biased region" description="Polar residues" evidence="1">
    <location>
        <begin position="148"/>
        <end position="184"/>
    </location>
</feature>
<dbReference type="VEuPathDB" id="FungiDB:yc1106_08927"/>